<protein>
    <recommendedName>
        <fullName evidence="2">Thiamine-binding protein domain-containing protein</fullName>
    </recommendedName>
</protein>
<name>A0AAE3H8D8_9EURY</name>
<dbReference type="InterPro" id="IPR051614">
    <property type="entry name" value="UPF0045_domain"/>
</dbReference>
<reference evidence="3 4" key="1">
    <citation type="journal article" date="2011" name="Appl. Environ. Microbiol.">
        <title>Methanogenic archaea isolated from Taiwan's Chelungpu fault.</title>
        <authorList>
            <person name="Wu S.Y."/>
            <person name="Lai M.C."/>
        </authorList>
    </citation>
    <scope>NUCLEOTIDE SEQUENCE [LARGE SCALE GENOMIC DNA]</scope>
    <source>
        <strain evidence="3 4">St545Mb</strain>
    </source>
</reference>
<dbReference type="Proteomes" id="UP001206983">
    <property type="component" value="Unassembled WGS sequence"/>
</dbReference>
<gene>
    <name evidence="3" type="ORF">PV02_02840</name>
</gene>
<dbReference type="PANTHER" id="PTHR33777:SF1">
    <property type="entry name" value="UPF0045 PROTEIN ECM15"/>
    <property type="match status" value="1"/>
</dbReference>
<dbReference type="InterPro" id="IPR029756">
    <property type="entry name" value="MTH1187/YkoF-like"/>
</dbReference>
<feature type="domain" description="Thiamine-binding protein" evidence="2">
    <location>
        <begin position="5"/>
        <end position="94"/>
    </location>
</feature>
<keyword evidence="4" id="KW-1185">Reference proteome</keyword>
<proteinExistence type="inferred from homology"/>
<dbReference type="AlphaFoldDB" id="A0AAE3H8D8"/>
<dbReference type="Pfam" id="PF01910">
    <property type="entry name" value="Thiamine_BP"/>
    <property type="match status" value="1"/>
</dbReference>
<comment type="similarity">
    <text evidence="1">Belongs to the UPF0045 family.</text>
</comment>
<evidence type="ECO:0000259" key="2">
    <source>
        <dbReference type="Pfam" id="PF01910"/>
    </source>
</evidence>
<comment type="caution">
    <text evidence="3">The sequence shown here is derived from an EMBL/GenBank/DDBJ whole genome shotgun (WGS) entry which is preliminary data.</text>
</comment>
<dbReference type="GO" id="GO:0005829">
    <property type="term" value="C:cytosol"/>
    <property type="evidence" value="ECO:0007669"/>
    <property type="project" value="TreeGrafter"/>
</dbReference>
<dbReference type="RefSeq" id="WP_256621859.1">
    <property type="nucleotide sequence ID" value="NZ_JTEO01000002.1"/>
</dbReference>
<accession>A0AAE3H8D8</accession>
<evidence type="ECO:0000313" key="4">
    <source>
        <dbReference type="Proteomes" id="UP001206983"/>
    </source>
</evidence>
<dbReference type="NCBIfam" id="TIGR00106">
    <property type="entry name" value="MTH1187 family thiamine-binding protein"/>
    <property type="match status" value="1"/>
</dbReference>
<dbReference type="PANTHER" id="PTHR33777">
    <property type="entry name" value="UPF0045 PROTEIN ECM15"/>
    <property type="match status" value="1"/>
</dbReference>
<sequence length="104" mass="11594">MLILASFSVVPIGEKEELKELIAELIPIIEAADVDYIMGAMQTTIEGDQDKVMGVIMDCHNHMRSHSSRVLTHITIDDRNGASGRLKGKVQDVESVLKRRIVHE</sequence>
<evidence type="ECO:0000256" key="1">
    <source>
        <dbReference type="ARBA" id="ARBA00010272"/>
    </source>
</evidence>
<dbReference type="SUPFAM" id="SSF89957">
    <property type="entry name" value="MTH1187/YkoF-like"/>
    <property type="match status" value="1"/>
</dbReference>
<organism evidence="3 4">
    <name type="scientific">Methanolobus chelungpuianus</name>
    <dbReference type="NCBI Taxonomy" id="502115"/>
    <lineage>
        <taxon>Archaea</taxon>
        <taxon>Methanobacteriati</taxon>
        <taxon>Methanobacteriota</taxon>
        <taxon>Stenosarchaea group</taxon>
        <taxon>Methanomicrobia</taxon>
        <taxon>Methanosarcinales</taxon>
        <taxon>Methanosarcinaceae</taxon>
        <taxon>Methanolobus</taxon>
    </lineage>
</organism>
<dbReference type="InterPro" id="IPR002767">
    <property type="entry name" value="Thiamine_BP"/>
</dbReference>
<dbReference type="Gene3D" id="3.30.70.930">
    <property type="match status" value="1"/>
</dbReference>
<evidence type="ECO:0000313" key="3">
    <source>
        <dbReference type="EMBL" id="MCQ6962102.1"/>
    </source>
</evidence>
<dbReference type="EMBL" id="JTEO01000002">
    <property type="protein sequence ID" value="MCQ6962102.1"/>
    <property type="molecule type" value="Genomic_DNA"/>
</dbReference>